<evidence type="ECO:0000313" key="1">
    <source>
        <dbReference type="EMBL" id="KAH6643366.1"/>
    </source>
</evidence>
<sequence length="121" mass="12946">MGEKTGLGDRSLKDVLSRDRLVYCNKRVPCANDVALPVPLDPTTRRECLAKRATASAQDSRRKFAVNASSTVNFFLSVTQVYAAITTDSLAVLAFSPLLSQPIIDGVGRGHVGSINPQVAT</sequence>
<organism evidence="1 2">
    <name type="scientific">Truncatella angustata</name>
    <dbReference type="NCBI Taxonomy" id="152316"/>
    <lineage>
        <taxon>Eukaryota</taxon>
        <taxon>Fungi</taxon>
        <taxon>Dikarya</taxon>
        <taxon>Ascomycota</taxon>
        <taxon>Pezizomycotina</taxon>
        <taxon>Sordariomycetes</taxon>
        <taxon>Xylariomycetidae</taxon>
        <taxon>Amphisphaeriales</taxon>
        <taxon>Sporocadaceae</taxon>
        <taxon>Truncatella</taxon>
    </lineage>
</organism>
<dbReference type="GeneID" id="70129984"/>
<proteinExistence type="predicted"/>
<dbReference type="AlphaFoldDB" id="A0A9P8UBP7"/>
<keyword evidence="2" id="KW-1185">Reference proteome</keyword>
<dbReference type="Proteomes" id="UP000758603">
    <property type="component" value="Unassembled WGS sequence"/>
</dbReference>
<dbReference type="RefSeq" id="XP_045951296.1">
    <property type="nucleotide sequence ID" value="XM_046101092.1"/>
</dbReference>
<dbReference type="EMBL" id="JAGPXC010000013">
    <property type="protein sequence ID" value="KAH6643366.1"/>
    <property type="molecule type" value="Genomic_DNA"/>
</dbReference>
<protein>
    <submittedName>
        <fullName evidence="1">Uncharacterized protein</fullName>
    </submittedName>
</protein>
<accession>A0A9P8UBP7</accession>
<name>A0A9P8UBP7_9PEZI</name>
<gene>
    <name evidence="1" type="ORF">BKA67DRAFT_542325</name>
</gene>
<reference evidence="1" key="1">
    <citation type="journal article" date="2021" name="Nat. Commun.">
        <title>Genetic determinants of endophytism in the Arabidopsis root mycobiome.</title>
        <authorList>
            <person name="Mesny F."/>
            <person name="Miyauchi S."/>
            <person name="Thiergart T."/>
            <person name="Pickel B."/>
            <person name="Atanasova L."/>
            <person name="Karlsson M."/>
            <person name="Huettel B."/>
            <person name="Barry K.W."/>
            <person name="Haridas S."/>
            <person name="Chen C."/>
            <person name="Bauer D."/>
            <person name="Andreopoulos W."/>
            <person name="Pangilinan J."/>
            <person name="LaButti K."/>
            <person name="Riley R."/>
            <person name="Lipzen A."/>
            <person name="Clum A."/>
            <person name="Drula E."/>
            <person name="Henrissat B."/>
            <person name="Kohler A."/>
            <person name="Grigoriev I.V."/>
            <person name="Martin F.M."/>
            <person name="Hacquard S."/>
        </authorList>
    </citation>
    <scope>NUCLEOTIDE SEQUENCE</scope>
    <source>
        <strain evidence="1">MPI-SDFR-AT-0073</strain>
    </source>
</reference>
<evidence type="ECO:0000313" key="2">
    <source>
        <dbReference type="Proteomes" id="UP000758603"/>
    </source>
</evidence>
<comment type="caution">
    <text evidence="1">The sequence shown here is derived from an EMBL/GenBank/DDBJ whole genome shotgun (WGS) entry which is preliminary data.</text>
</comment>